<feature type="region of interest" description="Disordered" evidence="1">
    <location>
        <begin position="1"/>
        <end position="35"/>
    </location>
</feature>
<proteinExistence type="predicted"/>
<dbReference type="Proteomes" id="UP000196710">
    <property type="component" value="Chromosome"/>
</dbReference>
<name>A0A1Z2XVL6_9FIRM</name>
<dbReference type="KEGG" id="amur:ADH66_18690"/>
<evidence type="ECO:0008006" key="6">
    <source>
        <dbReference type="Google" id="ProtNLM"/>
    </source>
</evidence>
<accession>A0A1Z2XVL6</accession>
<evidence type="ECO:0000313" key="2">
    <source>
        <dbReference type="EMBL" id="ASB42498.1"/>
    </source>
</evidence>
<sequence length="627" mass="68657">MAEMKHMKKPEPKLPRRRPPEREPKEPKPRVPMGRDRAFRAALAEEYGVAEVPRRLQRRTQKTLDSLPDTLPVLRRPVLRAVRSMATAAAVLAVTFAALLGLNTTHPQLTEALPGLGSVFAAMNGSPTPCPLPTAEPTPQPEFQPVTVLSRGDFDGLLVVEDAWSDGKSLLLDLSLSPGEDFYAICKNMGRVGDVPLWPATVGLNEYGEEYLDNTCSVKIHSGEDSHGVEGDALSAFMPDGEDGLRARWLLDLEDLQAGEELKVDISIPDLTANMGEYDTSGIYSWSPGFEATITLPVTKDKNRAFSLQASDGPVTLKSVDYSPSRVVVDVSLPYLGLAEDILPGNGEFDGLPLGFYARLTCQGPDGEKFIYSNASLENKSDTDPELSGQADMRYTFTVADDKADPRELKSLLVLTLYEFPPEYGVVPGYGSRVTAEFTIDLNTGRAYASENYLEEGCEKGDASKTTSERLLESGYDDLLLLPSENSLDNINVGADPLAHFVISAPSEKSGRELTVNCYLEDTVYRSFTFVLGGDYKDGYDSSYTGYRYFAGREYLDTAVTIAYPAYVAETMGYVPFDRLELVDTITQKVIIPDLSIALIETEEKLLGKKYKEVSDNASVSGSESVL</sequence>
<feature type="compositionally biased region" description="Basic and acidic residues" evidence="1">
    <location>
        <begin position="9"/>
        <end position="35"/>
    </location>
</feature>
<evidence type="ECO:0000313" key="3">
    <source>
        <dbReference type="EMBL" id="QQR31789.1"/>
    </source>
</evidence>
<keyword evidence="4" id="KW-1185">Reference proteome</keyword>
<evidence type="ECO:0000313" key="5">
    <source>
        <dbReference type="Proteomes" id="UP000596035"/>
    </source>
</evidence>
<protein>
    <recommendedName>
        <fullName evidence="6">DUF4179 domain-containing protein</fullName>
    </recommendedName>
</protein>
<dbReference type="Proteomes" id="UP000596035">
    <property type="component" value="Chromosome"/>
</dbReference>
<evidence type="ECO:0000256" key="1">
    <source>
        <dbReference type="SAM" id="MobiDB-lite"/>
    </source>
</evidence>
<dbReference type="EMBL" id="CP021422">
    <property type="protein sequence ID" value="ASB42498.1"/>
    <property type="molecule type" value="Genomic_DNA"/>
</dbReference>
<dbReference type="EMBL" id="CP065321">
    <property type="protein sequence ID" value="QQR31789.1"/>
    <property type="molecule type" value="Genomic_DNA"/>
</dbReference>
<reference evidence="4" key="2">
    <citation type="submission" date="2017-05" db="EMBL/GenBank/DDBJ databases">
        <title>Improved OligoMM genomes.</title>
        <authorList>
            <person name="Garzetti D."/>
        </authorList>
    </citation>
    <scope>NUCLEOTIDE SEQUENCE [LARGE SCALE GENOMIC DNA]</scope>
    <source>
        <strain evidence="4">KB18</strain>
    </source>
</reference>
<dbReference type="AlphaFoldDB" id="A0A1Z2XVL6"/>
<reference evidence="2" key="1">
    <citation type="journal article" date="2017" name="Genome Announc.">
        <title>High-Quality Whole-Genome Sequences of the Oligo-Mouse-Microbiota Bacterial Community.</title>
        <authorList>
            <person name="Garzetti D."/>
            <person name="Brugiroux S."/>
            <person name="Bunk B."/>
            <person name="Pukall R."/>
            <person name="McCoy K.D."/>
            <person name="Macpherson A.J."/>
            <person name="Stecher B."/>
        </authorList>
    </citation>
    <scope>NUCLEOTIDE SEQUENCE</scope>
    <source>
        <strain evidence="2">KB18</strain>
    </source>
</reference>
<gene>
    <name evidence="2" type="ORF">ADH66_18690</name>
    <name evidence="3" type="ORF">I5Q82_09105</name>
</gene>
<dbReference type="RefSeq" id="WP_066537663.1">
    <property type="nucleotide sequence ID" value="NZ_CP021422.1"/>
</dbReference>
<organism evidence="3 5">
    <name type="scientific">Acutalibacter muris</name>
    <dbReference type="NCBI Taxonomy" id="1796620"/>
    <lineage>
        <taxon>Bacteria</taxon>
        <taxon>Bacillati</taxon>
        <taxon>Bacillota</taxon>
        <taxon>Clostridia</taxon>
        <taxon>Eubacteriales</taxon>
        <taxon>Acutalibacteraceae</taxon>
        <taxon>Acutalibacter</taxon>
    </lineage>
</organism>
<reference evidence="3 5" key="3">
    <citation type="submission" date="2020-11" db="EMBL/GenBank/DDBJ databases">
        <title>Closed and high quality bacterial genomes of the OMM12 community.</title>
        <authorList>
            <person name="Marbouty M."/>
            <person name="Lamy-Besnier Q."/>
            <person name="Debarbieux L."/>
            <person name="Koszul R."/>
        </authorList>
    </citation>
    <scope>NUCLEOTIDE SEQUENCE [LARGE SCALE GENOMIC DNA]</scope>
    <source>
        <strain evidence="3 5">KB18</strain>
    </source>
</reference>
<evidence type="ECO:0000313" key="4">
    <source>
        <dbReference type="Proteomes" id="UP000196710"/>
    </source>
</evidence>